<reference evidence="10 11" key="1">
    <citation type="journal article" date="2016" name="Int. J. Syst. Evol. Microbiol.">
        <title>Pyruvatibacter mobilis gen. nov., sp. nov., a marine bacterium from the culture broth of Picochlorum sp. 122.</title>
        <authorList>
            <person name="Wang G."/>
            <person name="Tang M."/>
            <person name="Wu H."/>
            <person name="Dai S."/>
            <person name="Li T."/>
            <person name="Chen C."/>
            <person name="He H."/>
            <person name="Fan J."/>
            <person name="Xiang W."/>
            <person name="Li X."/>
        </authorList>
    </citation>
    <scope>NUCLEOTIDE SEQUENCE [LARGE SCALE GENOMIC DNA]</scope>
    <source>
        <strain evidence="10 11">GYP-11</strain>
    </source>
</reference>
<dbReference type="GO" id="GO:0005506">
    <property type="term" value="F:iron ion binding"/>
    <property type="evidence" value="ECO:0007669"/>
    <property type="project" value="InterPro"/>
</dbReference>
<organism evidence="10 11">
    <name type="scientific">Pyruvatibacter mobilis</name>
    <dbReference type="NCBI Taxonomy" id="1712261"/>
    <lineage>
        <taxon>Bacteria</taxon>
        <taxon>Pseudomonadati</taxon>
        <taxon>Pseudomonadota</taxon>
        <taxon>Alphaproteobacteria</taxon>
        <taxon>Hyphomicrobiales</taxon>
        <taxon>Parvibaculaceae</taxon>
        <taxon>Pyruvatibacter</taxon>
    </lineage>
</organism>
<feature type="domain" description="Fatty acid hydroxylase" evidence="9">
    <location>
        <begin position="91"/>
        <end position="222"/>
    </location>
</feature>
<dbReference type="GO" id="GO:0006643">
    <property type="term" value="P:membrane lipid metabolic process"/>
    <property type="evidence" value="ECO:0007669"/>
    <property type="project" value="TreeGrafter"/>
</dbReference>
<evidence type="ECO:0000256" key="5">
    <source>
        <dbReference type="ARBA" id="ARBA00023098"/>
    </source>
</evidence>
<dbReference type="Proteomes" id="UP000470384">
    <property type="component" value="Unassembled WGS sequence"/>
</dbReference>
<keyword evidence="6 8" id="KW-0472">Membrane</keyword>
<evidence type="ECO:0000256" key="1">
    <source>
        <dbReference type="ARBA" id="ARBA00004127"/>
    </source>
</evidence>
<feature type="transmembrane region" description="Helical" evidence="8">
    <location>
        <begin position="144"/>
        <end position="169"/>
    </location>
</feature>
<evidence type="ECO:0000313" key="11">
    <source>
        <dbReference type="Proteomes" id="UP000470384"/>
    </source>
</evidence>
<evidence type="ECO:0000259" key="9">
    <source>
        <dbReference type="Pfam" id="PF04116"/>
    </source>
</evidence>
<gene>
    <name evidence="10" type="ORF">GTQ45_12965</name>
</gene>
<dbReference type="OrthoDB" id="9770329at2"/>
<keyword evidence="4" id="KW-0560">Oxidoreductase</keyword>
<keyword evidence="3 8" id="KW-1133">Transmembrane helix</keyword>
<evidence type="ECO:0000256" key="6">
    <source>
        <dbReference type="ARBA" id="ARBA00023136"/>
    </source>
</evidence>
<dbReference type="GO" id="GO:0016020">
    <property type="term" value="C:membrane"/>
    <property type="evidence" value="ECO:0007669"/>
    <property type="project" value="GOC"/>
</dbReference>
<dbReference type="EMBL" id="WXYQ01000011">
    <property type="protein sequence ID" value="NBG96646.1"/>
    <property type="molecule type" value="Genomic_DNA"/>
</dbReference>
<dbReference type="InterPro" id="IPR051689">
    <property type="entry name" value="Sterol_desaturase/TMEM195"/>
</dbReference>
<feature type="transmembrane region" description="Helical" evidence="8">
    <location>
        <begin position="82"/>
        <end position="103"/>
    </location>
</feature>
<dbReference type="GO" id="GO:0012505">
    <property type="term" value="C:endomembrane system"/>
    <property type="evidence" value="ECO:0007669"/>
    <property type="project" value="UniProtKB-SubCell"/>
</dbReference>
<protein>
    <submittedName>
        <fullName evidence="10">Sterol desaturase family protein</fullName>
    </submittedName>
</protein>
<dbReference type="Pfam" id="PF04116">
    <property type="entry name" value="FA_hydroxylase"/>
    <property type="match status" value="1"/>
</dbReference>
<sequence length="301" mass="33633">MLEFLQGLLAIRDVDQLWLLIGFIGVEVALTWVLRKKFYAATDSLCSVTLGIAYAVVIALSAATVLAVYYWTAQFAVLEFDWAGSVVGILGAYVLVDFLFYWYHRAIHEMRVGWAAHVVHHSSQFLNAGTALRSSFVEAWIEPLFLLPAILLGVDPLMVVALISLNHLYQYWLHTRLIPKLGPVEWVFNTPSHHRVHHASNLRYCDKNYAGTLIIWDRLFGTFEAERADEPCIFGIRHPLESRNPLTATFHEWGALVRDMRAAPSIGAALGHLVHAPGWSPHGDGETTRALQARARAGGAL</sequence>
<dbReference type="GO" id="GO:0008610">
    <property type="term" value="P:lipid biosynthetic process"/>
    <property type="evidence" value="ECO:0007669"/>
    <property type="project" value="InterPro"/>
</dbReference>
<dbReference type="GO" id="GO:0050479">
    <property type="term" value="F:glyceryl-ether monooxygenase activity"/>
    <property type="evidence" value="ECO:0007669"/>
    <property type="project" value="TreeGrafter"/>
</dbReference>
<evidence type="ECO:0000313" key="10">
    <source>
        <dbReference type="EMBL" id="NBG96646.1"/>
    </source>
</evidence>
<dbReference type="RefSeq" id="WP_160588697.1">
    <property type="nucleotide sequence ID" value="NZ_BMHN01000001.1"/>
</dbReference>
<dbReference type="AlphaFoldDB" id="A0A845QEI7"/>
<feature type="region of interest" description="Disordered" evidence="7">
    <location>
        <begin position="280"/>
        <end position="301"/>
    </location>
</feature>
<evidence type="ECO:0000256" key="8">
    <source>
        <dbReference type="SAM" id="Phobius"/>
    </source>
</evidence>
<dbReference type="PANTHER" id="PTHR21624">
    <property type="entry name" value="STEROL DESATURASE-RELATED PROTEIN"/>
    <property type="match status" value="1"/>
</dbReference>
<feature type="compositionally biased region" description="Low complexity" evidence="7">
    <location>
        <begin position="289"/>
        <end position="301"/>
    </location>
</feature>
<keyword evidence="2 8" id="KW-0812">Transmembrane</keyword>
<dbReference type="PANTHER" id="PTHR21624:SF1">
    <property type="entry name" value="ALKYLGLYCEROL MONOOXYGENASE"/>
    <property type="match status" value="1"/>
</dbReference>
<evidence type="ECO:0000256" key="4">
    <source>
        <dbReference type="ARBA" id="ARBA00023002"/>
    </source>
</evidence>
<evidence type="ECO:0000256" key="2">
    <source>
        <dbReference type="ARBA" id="ARBA00022692"/>
    </source>
</evidence>
<evidence type="ECO:0000256" key="7">
    <source>
        <dbReference type="SAM" id="MobiDB-lite"/>
    </source>
</evidence>
<comment type="caution">
    <text evidence="10">The sequence shown here is derived from an EMBL/GenBank/DDBJ whole genome shotgun (WGS) entry which is preliminary data.</text>
</comment>
<feature type="transmembrane region" description="Helical" evidence="8">
    <location>
        <begin position="16"/>
        <end position="34"/>
    </location>
</feature>
<keyword evidence="11" id="KW-1185">Reference proteome</keyword>
<dbReference type="GeneID" id="300653849"/>
<accession>A0A845QEI7</accession>
<evidence type="ECO:0000256" key="3">
    <source>
        <dbReference type="ARBA" id="ARBA00022989"/>
    </source>
</evidence>
<feature type="transmembrane region" description="Helical" evidence="8">
    <location>
        <begin position="46"/>
        <end position="70"/>
    </location>
</feature>
<dbReference type="InterPro" id="IPR006694">
    <property type="entry name" value="Fatty_acid_hydroxylase"/>
</dbReference>
<name>A0A845QEI7_9HYPH</name>
<proteinExistence type="predicted"/>
<keyword evidence="5" id="KW-0443">Lipid metabolism</keyword>
<comment type="subcellular location">
    <subcellularLocation>
        <location evidence="1">Endomembrane system</location>
        <topology evidence="1">Multi-pass membrane protein</topology>
    </subcellularLocation>
</comment>